<reference evidence="1 2" key="1">
    <citation type="submission" date="2020-10" db="EMBL/GenBank/DDBJ databases">
        <title>ChiBAC.</title>
        <authorList>
            <person name="Zenner C."/>
            <person name="Hitch T.C.A."/>
            <person name="Clavel T."/>
        </authorList>
    </citation>
    <scope>NUCLEOTIDE SEQUENCE [LARGE SCALE GENOMIC DNA]</scope>
    <source>
        <strain evidence="1 2">DSM 107456</strain>
    </source>
</reference>
<sequence length="194" mass="20682">MAFTGFNANTAKKLLLDAGAFVKDFDPATDTWETIKDTKVIGATQGGGSFSAVPTIRRIEIDGVKGAAKGLEAMDEWVVTITANVKEISAETMALALASSNTAPTEATPEGYNKITANNEIKLSDYLENIAWIGKLSGSDKPVIIVVKNAICTNGLSLTMADKAEGTISLTFTGHYDPDELDNPPFEIYYPEVA</sequence>
<comment type="caution">
    <text evidence="1">The sequence shown here is derived from an EMBL/GenBank/DDBJ whole genome shotgun (WGS) entry which is preliminary data.</text>
</comment>
<proteinExistence type="predicted"/>
<gene>
    <name evidence="1" type="ORF">INF37_04650</name>
</gene>
<accession>A0ABR9R9C0</accession>
<protein>
    <recommendedName>
        <fullName evidence="3">Phage tail protein</fullName>
    </recommendedName>
</protein>
<dbReference type="Proteomes" id="UP000806211">
    <property type="component" value="Unassembled WGS sequence"/>
</dbReference>
<dbReference type="RefSeq" id="WP_193536738.1">
    <property type="nucleotide sequence ID" value="NZ_JADCKF010000003.1"/>
</dbReference>
<keyword evidence="2" id="KW-1185">Reference proteome</keyword>
<evidence type="ECO:0000313" key="2">
    <source>
        <dbReference type="Proteomes" id="UP000806211"/>
    </source>
</evidence>
<evidence type="ECO:0000313" key="1">
    <source>
        <dbReference type="EMBL" id="MBE5055287.1"/>
    </source>
</evidence>
<organism evidence="1 2">
    <name type="scientific">Pseudoflavonifractor gallinarum</name>
    <dbReference type="NCBI Taxonomy" id="2779352"/>
    <lineage>
        <taxon>Bacteria</taxon>
        <taxon>Bacillati</taxon>
        <taxon>Bacillota</taxon>
        <taxon>Clostridia</taxon>
        <taxon>Eubacteriales</taxon>
        <taxon>Oscillospiraceae</taxon>
        <taxon>Pseudoflavonifractor</taxon>
    </lineage>
</organism>
<evidence type="ECO:0008006" key="3">
    <source>
        <dbReference type="Google" id="ProtNLM"/>
    </source>
</evidence>
<name>A0ABR9R9C0_9FIRM</name>
<dbReference type="EMBL" id="JADCKF010000003">
    <property type="protein sequence ID" value="MBE5055287.1"/>
    <property type="molecule type" value="Genomic_DNA"/>
</dbReference>